<proteinExistence type="predicted"/>
<comment type="caution">
    <text evidence="3">The sequence shown here is derived from an EMBL/GenBank/DDBJ whole genome shotgun (WGS) entry which is preliminary data.</text>
</comment>
<evidence type="ECO:0000313" key="4">
    <source>
        <dbReference type="Proteomes" id="UP000708208"/>
    </source>
</evidence>
<protein>
    <submittedName>
        <fullName evidence="3">Uncharacterized protein</fullName>
    </submittedName>
</protein>
<keyword evidence="2" id="KW-0812">Transmembrane</keyword>
<reference evidence="3" key="1">
    <citation type="submission" date="2021-06" db="EMBL/GenBank/DDBJ databases">
        <authorList>
            <person name="Hodson N. C."/>
            <person name="Mongue J. A."/>
            <person name="Jaron S. K."/>
        </authorList>
    </citation>
    <scope>NUCLEOTIDE SEQUENCE</scope>
</reference>
<feature type="region of interest" description="Disordered" evidence="1">
    <location>
        <begin position="12"/>
        <end position="53"/>
    </location>
</feature>
<gene>
    <name evidence="3" type="ORF">AFUS01_LOCUS17622</name>
</gene>
<evidence type="ECO:0000256" key="1">
    <source>
        <dbReference type="SAM" id="MobiDB-lite"/>
    </source>
</evidence>
<name>A0A8J2P9W0_9HEXA</name>
<keyword evidence="4" id="KW-1185">Reference proteome</keyword>
<dbReference type="Proteomes" id="UP000708208">
    <property type="component" value="Unassembled WGS sequence"/>
</dbReference>
<evidence type="ECO:0000313" key="3">
    <source>
        <dbReference type="EMBL" id="CAG7728871.1"/>
    </source>
</evidence>
<dbReference type="EMBL" id="CAJVCH010169822">
    <property type="protein sequence ID" value="CAG7728871.1"/>
    <property type="molecule type" value="Genomic_DNA"/>
</dbReference>
<feature type="transmembrane region" description="Helical" evidence="2">
    <location>
        <begin position="97"/>
        <end position="120"/>
    </location>
</feature>
<keyword evidence="2" id="KW-1133">Transmembrane helix</keyword>
<sequence>MVSCQLQPVRKRNKETVTGRRVGAAIRQNKSQSELSAAEEDSQNDPNRRRGNHLVHSPMVCVYRSFNIGGMQYNTAESSKENEANSFCSFEFLMKMILCFILLMLFGFIVRIYTGAYYGFFQ</sequence>
<organism evidence="3 4">
    <name type="scientific">Allacma fusca</name>
    <dbReference type="NCBI Taxonomy" id="39272"/>
    <lineage>
        <taxon>Eukaryota</taxon>
        <taxon>Metazoa</taxon>
        <taxon>Ecdysozoa</taxon>
        <taxon>Arthropoda</taxon>
        <taxon>Hexapoda</taxon>
        <taxon>Collembola</taxon>
        <taxon>Symphypleona</taxon>
        <taxon>Sminthuridae</taxon>
        <taxon>Allacma</taxon>
    </lineage>
</organism>
<keyword evidence="2" id="KW-0472">Membrane</keyword>
<accession>A0A8J2P9W0</accession>
<evidence type="ECO:0000256" key="2">
    <source>
        <dbReference type="SAM" id="Phobius"/>
    </source>
</evidence>
<dbReference type="AlphaFoldDB" id="A0A8J2P9W0"/>